<name>A0A2T0N2L8_9ACTN</name>
<dbReference type="RefSeq" id="WP_106239852.1">
    <property type="nucleotide sequence ID" value="NZ_PVNG01000006.1"/>
</dbReference>
<organism evidence="1 2">
    <name type="scientific">Nonomuraea fuscirosea</name>
    <dbReference type="NCBI Taxonomy" id="1291556"/>
    <lineage>
        <taxon>Bacteria</taxon>
        <taxon>Bacillati</taxon>
        <taxon>Actinomycetota</taxon>
        <taxon>Actinomycetes</taxon>
        <taxon>Streptosporangiales</taxon>
        <taxon>Streptosporangiaceae</taxon>
        <taxon>Nonomuraea</taxon>
    </lineage>
</organism>
<dbReference type="OrthoDB" id="3260166at2"/>
<dbReference type="AlphaFoldDB" id="A0A2T0N2L8"/>
<comment type="caution">
    <text evidence="1">The sequence shown here is derived from an EMBL/GenBank/DDBJ whole genome shotgun (WGS) entry which is preliminary data.</text>
</comment>
<accession>A0A2T0N2L8</accession>
<proteinExistence type="predicted"/>
<dbReference type="EMBL" id="PVNG01000006">
    <property type="protein sequence ID" value="PRX66195.1"/>
    <property type="molecule type" value="Genomic_DNA"/>
</dbReference>
<evidence type="ECO:0000313" key="1">
    <source>
        <dbReference type="EMBL" id="PRX66195.1"/>
    </source>
</evidence>
<evidence type="ECO:0000313" key="2">
    <source>
        <dbReference type="Proteomes" id="UP000238312"/>
    </source>
</evidence>
<keyword evidence="2" id="KW-1185">Reference proteome</keyword>
<sequence length="198" mass="22022">MTGDPPPQVPKHLLDLAGRFFDAGWSHTDVLHALNNSPNGAPVWGDPMRWEVARARLRLWMDEQLQPILSRSQQVARANSARMRAQALAKVARAEAEQRAAPDFEATMARVRETVAKVLPAAAEPLVRRESKVGTRENWERWRRLDEAAAAAVVAGAVAEVQVPEPESEVDLRDMAQRRALARARWERGRKGGSGVGW</sequence>
<gene>
    <name evidence="1" type="ORF">B0I32_106331</name>
</gene>
<protein>
    <submittedName>
        <fullName evidence="1">Uncharacterized protein</fullName>
    </submittedName>
</protein>
<reference evidence="1 2" key="1">
    <citation type="submission" date="2018-03" db="EMBL/GenBank/DDBJ databases">
        <title>Genomic Encyclopedia of Type Strains, Phase III (KMG-III): the genomes of soil and plant-associated and newly described type strains.</title>
        <authorList>
            <person name="Whitman W."/>
        </authorList>
    </citation>
    <scope>NUCLEOTIDE SEQUENCE [LARGE SCALE GENOMIC DNA]</scope>
    <source>
        <strain evidence="1 2">CGMCC 4.7104</strain>
    </source>
</reference>
<dbReference type="Proteomes" id="UP000238312">
    <property type="component" value="Unassembled WGS sequence"/>
</dbReference>